<proteinExistence type="predicted"/>
<dbReference type="HOGENOM" id="CLU_044475_0_0_11"/>
<keyword evidence="1" id="KW-0175">Coiled coil</keyword>
<evidence type="ECO:0008006" key="4">
    <source>
        <dbReference type="Google" id="ProtNLM"/>
    </source>
</evidence>
<dbReference type="OrthoDB" id="4165247at2"/>
<reference evidence="2 3" key="1">
    <citation type="submission" date="2014-05" db="EMBL/GenBank/DDBJ databases">
        <title>Draft Genome Sequence of Kitasatospora cheerisanensis KCTC 2395.</title>
        <authorList>
            <person name="Nam D.H."/>
        </authorList>
    </citation>
    <scope>NUCLEOTIDE SEQUENCE [LARGE SCALE GENOMIC DNA]</scope>
    <source>
        <strain evidence="2 3">KCTC 2395</strain>
    </source>
</reference>
<evidence type="ECO:0000313" key="2">
    <source>
        <dbReference type="EMBL" id="KDN86278.1"/>
    </source>
</evidence>
<dbReference type="PATRIC" id="fig|1348663.4.peg.2024"/>
<dbReference type="AlphaFoldDB" id="A0A066YXL1"/>
<organism evidence="2 3">
    <name type="scientific">Kitasatospora cheerisanensis KCTC 2395</name>
    <dbReference type="NCBI Taxonomy" id="1348663"/>
    <lineage>
        <taxon>Bacteria</taxon>
        <taxon>Bacillati</taxon>
        <taxon>Actinomycetota</taxon>
        <taxon>Actinomycetes</taxon>
        <taxon>Kitasatosporales</taxon>
        <taxon>Streptomycetaceae</taxon>
        <taxon>Kitasatospora</taxon>
    </lineage>
</organism>
<evidence type="ECO:0000256" key="1">
    <source>
        <dbReference type="SAM" id="Coils"/>
    </source>
</evidence>
<dbReference type="Proteomes" id="UP000027178">
    <property type="component" value="Unassembled WGS sequence"/>
</dbReference>
<evidence type="ECO:0000313" key="3">
    <source>
        <dbReference type="Proteomes" id="UP000027178"/>
    </source>
</evidence>
<dbReference type="InterPro" id="IPR036689">
    <property type="entry name" value="ESAT-6-like_sf"/>
</dbReference>
<dbReference type="SUPFAM" id="SSF140453">
    <property type="entry name" value="EsxAB dimer-like"/>
    <property type="match status" value="1"/>
</dbReference>
<dbReference type="eggNOG" id="COG4842">
    <property type="taxonomic scope" value="Bacteria"/>
</dbReference>
<feature type="coiled-coil region" evidence="1">
    <location>
        <begin position="205"/>
        <end position="258"/>
    </location>
</feature>
<dbReference type="Gene3D" id="1.20.1260.20">
    <property type="entry name" value="PPE superfamily"/>
    <property type="match status" value="1"/>
</dbReference>
<dbReference type="EMBL" id="JNBY01000073">
    <property type="protein sequence ID" value="KDN86278.1"/>
    <property type="molecule type" value="Genomic_DNA"/>
</dbReference>
<accession>A0A066YXL1</accession>
<protein>
    <recommendedName>
        <fullName evidence="4">WXG100 family type VII secretion target</fullName>
    </recommendedName>
</protein>
<sequence length="360" mass="37646">MIGAGVMQPGLMPMDGGSDAYAWAHAQIERAMEALDPAEHPERDGLGGMLDEAVEWALEQSGLLDMLEKVTGNLAELNAASEEWQAQAHAVQSVAAEVRSGAVPLSQEWVGSASDAFGSHMGEVADALDQTAQGMLQTAQIINSAAQECAMAEGMVIQIISEAIEALIVSLAAEAVIAVVTAGVGLIADALLTEAEIAVYVARVAKVSTELAQKLEELLKALKELGSAVKAVRNIQTARKALTEVKNVKNAVEGLRALEEGDSFAAKAAKFADGKITDQVQQGFDRALGIDGDDNLQRGDGTVKGGFKAAGQSAWAVAKEGLTGDTNKEAMKQEFLHDVGLAHDPAPYRVDESKIATAFG</sequence>
<name>A0A066YXL1_9ACTN</name>
<keyword evidence="3" id="KW-1185">Reference proteome</keyword>
<gene>
    <name evidence="2" type="ORF">KCH_20950</name>
</gene>
<comment type="caution">
    <text evidence="2">The sequence shown here is derived from an EMBL/GenBank/DDBJ whole genome shotgun (WGS) entry which is preliminary data.</text>
</comment>
<dbReference type="RefSeq" id="WP_035861528.1">
    <property type="nucleotide sequence ID" value="NZ_KK853997.1"/>
</dbReference>
<dbReference type="InterPro" id="IPR038332">
    <property type="entry name" value="PPE_sf"/>
</dbReference>